<gene>
    <name evidence="5" type="primary">LOC136085029</name>
</gene>
<dbReference type="Gene3D" id="3.50.4.10">
    <property type="entry name" value="Hepatocyte Growth Factor"/>
    <property type="match status" value="1"/>
</dbReference>
<dbReference type="GeneID" id="136085029"/>
<accession>A0ABM4CL14</accession>
<evidence type="ECO:0000259" key="3">
    <source>
        <dbReference type="Pfam" id="PF00024"/>
    </source>
</evidence>
<dbReference type="CDD" id="cd01100">
    <property type="entry name" value="APPLE_Factor_XI_like"/>
    <property type="match status" value="1"/>
</dbReference>
<sequence>MEGVYHLGKFYLKIIRQLWILFSANFDRMKISIALFLLNAMVFKKVFACSPPANTANDCLKICEHTIDCIYFTWNQLNHFCFLKGGVGWTKIQVENAVGGYVGGSIEEGVDYYGGDLPNCIF</sequence>
<reference evidence="5" key="1">
    <citation type="submission" date="2025-08" db="UniProtKB">
        <authorList>
            <consortium name="RefSeq"/>
        </authorList>
    </citation>
    <scope>IDENTIFICATION</scope>
</reference>
<evidence type="ECO:0000313" key="4">
    <source>
        <dbReference type="Proteomes" id="UP001652625"/>
    </source>
</evidence>
<keyword evidence="2" id="KW-1015">Disulfide bond</keyword>
<dbReference type="Proteomes" id="UP001652625">
    <property type="component" value="Chromosome 09"/>
</dbReference>
<evidence type="ECO:0000256" key="2">
    <source>
        <dbReference type="ARBA" id="ARBA00023157"/>
    </source>
</evidence>
<dbReference type="RefSeq" id="XP_065662466.1">
    <property type="nucleotide sequence ID" value="XM_065806394.1"/>
</dbReference>
<evidence type="ECO:0000313" key="5">
    <source>
        <dbReference type="RefSeq" id="XP_065662466.1"/>
    </source>
</evidence>
<name>A0ABM4CL14_HYDVU</name>
<keyword evidence="4" id="KW-1185">Reference proteome</keyword>
<proteinExistence type="predicted"/>
<dbReference type="InterPro" id="IPR000177">
    <property type="entry name" value="Apple"/>
</dbReference>
<protein>
    <submittedName>
        <fullName evidence="5">Uncharacterized protein LOC136085029</fullName>
    </submittedName>
</protein>
<organism evidence="4 5">
    <name type="scientific">Hydra vulgaris</name>
    <name type="common">Hydra</name>
    <name type="synonym">Hydra attenuata</name>
    <dbReference type="NCBI Taxonomy" id="6087"/>
    <lineage>
        <taxon>Eukaryota</taxon>
        <taxon>Metazoa</taxon>
        <taxon>Cnidaria</taxon>
        <taxon>Hydrozoa</taxon>
        <taxon>Hydroidolina</taxon>
        <taxon>Anthoathecata</taxon>
        <taxon>Aplanulata</taxon>
        <taxon>Hydridae</taxon>
        <taxon>Hydra</taxon>
    </lineage>
</organism>
<dbReference type="InterPro" id="IPR003609">
    <property type="entry name" value="Pan_app"/>
</dbReference>
<evidence type="ECO:0000256" key="1">
    <source>
        <dbReference type="ARBA" id="ARBA00022737"/>
    </source>
</evidence>
<feature type="domain" description="Apple" evidence="3">
    <location>
        <begin position="53"/>
        <end position="90"/>
    </location>
</feature>
<dbReference type="Pfam" id="PF00024">
    <property type="entry name" value="PAN_1"/>
    <property type="match status" value="1"/>
</dbReference>
<keyword evidence="1" id="KW-0677">Repeat</keyword>